<protein>
    <submittedName>
        <fullName evidence="2">Extracellular solute-binding protein</fullName>
    </submittedName>
</protein>
<dbReference type="PANTHER" id="PTHR43649">
    <property type="entry name" value="ARABINOSE-BINDING PROTEIN-RELATED"/>
    <property type="match status" value="1"/>
</dbReference>
<reference evidence="2" key="1">
    <citation type="journal article" date="2021" name="PeerJ">
        <title>Extensive microbial diversity within the chicken gut microbiome revealed by metagenomics and culture.</title>
        <authorList>
            <person name="Gilroy R."/>
            <person name="Ravi A."/>
            <person name="Getino M."/>
            <person name="Pursley I."/>
            <person name="Horton D.L."/>
            <person name="Alikhan N.F."/>
            <person name="Baker D."/>
            <person name="Gharbi K."/>
            <person name="Hall N."/>
            <person name="Watson M."/>
            <person name="Adriaenssens E.M."/>
            <person name="Foster-Nyarko E."/>
            <person name="Jarju S."/>
            <person name="Secka A."/>
            <person name="Antonio M."/>
            <person name="Oren A."/>
            <person name="Chaudhuri R.R."/>
            <person name="La Ragione R."/>
            <person name="Hildebrand F."/>
            <person name="Pallen M.J."/>
        </authorList>
    </citation>
    <scope>NUCLEOTIDE SEQUENCE</scope>
    <source>
        <strain evidence="2">ChiGjej5B5-22894</strain>
    </source>
</reference>
<dbReference type="SUPFAM" id="SSF53850">
    <property type="entry name" value="Periplasmic binding protein-like II"/>
    <property type="match status" value="1"/>
</dbReference>
<dbReference type="PROSITE" id="PS51257">
    <property type="entry name" value="PROKAR_LIPOPROTEIN"/>
    <property type="match status" value="1"/>
</dbReference>
<dbReference type="PROSITE" id="PS51318">
    <property type="entry name" value="TAT"/>
    <property type="match status" value="1"/>
</dbReference>
<reference evidence="2" key="2">
    <citation type="submission" date="2021-09" db="EMBL/GenBank/DDBJ databases">
        <authorList>
            <person name="Gilroy R."/>
        </authorList>
    </citation>
    <scope>NUCLEOTIDE SEQUENCE</scope>
    <source>
        <strain evidence="2">ChiGjej5B5-22894</strain>
    </source>
</reference>
<dbReference type="Proteomes" id="UP000742460">
    <property type="component" value="Unassembled WGS sequence"/>
</dbReference>
<dbReference type="EMBL" id="DYUE01000314">
    <property type="protein sequence ID" value="HJG92671.1"/>
    <property type="molecule type" value="Genomic_DNA"/>
</dbReference>
<dbReference type="AlphaFoldDB" id="A0A921MYW2"/>
<dbReference type="InterPro" id="IPR050490">
    <property type="entry name" value="Bact_solute-bd_prot1"/>
</dbReference>
<feature type="signal peptide" evidence="1">
    <location>
        <begin position="1"/>
        <end position="22"/>
    </location>
</feature>
<dbReference type="InterPro" id="IPR006059">
    <property type="entry name" value="SBP"/>
</dbReference>
<evidence type="ECO:0000313" key="3">
    <source>
        <dbReference type="Proteomes" id="UP000742460"/>
    </source>
</evidence>
<keyword evidence="1" id="KW-0732">Signal</keyword>
<dbReference type="InterPro" id="IPR006311">
    <property type="entry name" value="TAT_signal"/>
</dbReference>
<comment type="caution">
    <text evidence="2">The sequence shown here is derived from an EMBL/GenBank/DDBJ whole genome shotgun (WGS) entry which is preliminary data.</text>
</comment>
<proteinExistence type="predicted"/>
<evidence type="ECO:0000313" key="2">
    <source>
        <dbReference type="EMBL" id="HJG92671.1"/>
    </source>
</evidence>
<feature type="chain" id="PRO_5038524905" evidence="1">
    <location>
        <begin position="23"/>
        <end position="425"/>
    </location>
</feature>
<evidence type="ECO:0000256" key="1">
    <source>
        <dbReference type="SAM" id="SignalP"/>
    </source>
</evidence>
<gene>
    <name evidence="2" type="ORF">K8V81_13215</name>
</gene>
<dbReference type="Pfam" id="PF13416">
    <property type="entry name" value="SBP_bac_8"/>
    <property type="match status" value="1"/>
</dbReference>
<accession>A0A921MYW2</accession>
<dbReference type="Gene3D" id="3.40.190.10">
    <property type="entry name" value="Periplasmic binding protein-like II"/>
    <property type="match status" value="1"/>
</dbReference>
<organism evidence="2 3">
    <name type="scientific">Brachybacterium massiliense</name>
    <dbReference type="NCBI Taxonomy" id="1755098"/>
    <lineage>
        <taxon>Bacteria</taxon>
        <taxon>Bacillati</taxon>
        <taxon>Actinomycetota</taxon>
        <taxon>Actinomycetes</taxon>
        <taxon>Micrococcales</taxon>
        <taxon>Dermabacteraceae</taxon>
        <taxon>Brachybacterium</taxon>
    </lineage>
</organism>
<sequence length="425" mass="44957">MKFTRRTALAASAATAATAAIAGCSSSSGGGDGGSGGGDIELTVATFNEFGYEDLFAKYEAENPGVTITHKKAATAEDARANLMTGLAAGSGLADVEGVEVGWWAELLQYADVFEDLTDPELEGRWLDWKVEAATVDGKLVGYGTDIGPEAIAYRADLFEKAGLPTDRTEVAELLTGDWETYFEAGRQFTEATGIPWFDSAGGTFAGMVQQLTHPYETADGTPVPLAENADVKAIYDLLVEYKDISGGMTQWEEDWTASFQSDGFATMLCPPWMTGPLSGNADGVEGWDIADVFPGGGGNWGGSYLAVPSQGENVEEAKKLAAWLTAPEQQAAAFAAVGAFPSQLEALESEEVTSSVNPFFNDAPVGEIFSARATAIDVQPFMGPNFFVIDTVVQDAITRWDGDGVDPAESWEQALTAYDELGLA</sequence>
<name>A0A921MYW2_9MICO</name>
<dbReference type="PANTHER" id="PTHR43649:SF32">
    <property type="entry name" value="SUGAR BINDING SECRETED PROTEIN"/>
    <property type="match status" value="1"/>
</dbReference>